<proteinExistence type="inferred from homology"/>
<evidence type="ECO:0000256" key="3">
    <source>
        <dbReference type="ARBA" id="ARBA00009677"/>
    </source>
</evidence>
<dbReference type="AlphaFoldDB" id="A0A3D9HSM2"/>
<evidence type="ECO:0000256" key="1">
    <source>
        <dbReference type="ARBA" id="ARBA00004365"/>
    </source>
</evidence>
<reference evidence="9 10" key="1">
    <citation type="submission" date="2018-07" db="EMBL/GenBank/DDBJ databases">
        <title>Genomic Encyclopedia of Type Strains, Phase III (KMG-III): the genomes of soil and plant-associated and newly described type strains.</title>
        <authorList>
            <person name="Whitman W."/>
        </authorList>
    </citation>
    <scope>NUCLEOTIDE SEQUENCE [LARGE SCALE GENOMIC DNA]</scope>
    <source>
        <strain evidence="9 10">CECT 8488</strain>
    </source>
</reference>
<dbReference type="GO" id="GO:0044780">
    <property type="term" value="P:bacterial-type flagellum assembly"/>
    <property type="evidence" value="ECO:0007669"/>
    <property type="project" value="InterPro"/>
</dbReference>
<evidence type="ECO:0000313" key="10">
    <source>
        <dbReference type="Proteomes" id="UP000256845"/>
    </source>
</evidence>
<evidence type="ECO:0000259" key="7">
    <source>
        <dbReference type="Pfam" id="PF06429"/>
    </source>
</evidence>
<sequence>MSLLSALSVAVTSVQTINTAVRTVSDNIANANNDEYNSRDTNFENLQYGGVRVSDITRKANFGVLQDLLNTISSTASNQELDDIYSRMEQLLGTNANSTPISDLIQNLNTALKAYEAAPESDAAEIQVITSGENLVRELTRLSDGIDIIERSILDEIDSTVTTLNEALAEVDRLNDIIVRDKAKNLSVSNLQNLRDAEIQKVAEIMQIKIFEQSDGRIVVYSTTGQDLTDASASTFTWSEGARTLTKSGSSTTDWIAAGRLSDGKLKALTDMARIDVTATANADGSLGPLQKLRNQLDEIAFMLVDDSVARVEGTAEVESQTDFETDTTITAGNTLTVQIGGGTTQTFTFGGGTTATALLAGLNGMTNVDARYTADGNLMILTDGEDITIGGTAAVLTELGLTAGTTAADSTPTLNNAYSKEKSEGTLDITSNTNLVGIAGIATGDSFTVSVGGAAATTITFGAGAGQVNTTAALLGALNDIEGVRGRLNDTGGLEISTTEGSLTIQNGTNTPLTALGFLFNGTNAVVQNDPQSGEQGLDFFEVEAGTNLTDVSRVNLRVNDVLTNGTSDLKKSAATGMVQALAASNRDLSSGGLSISNKSYTSLVSNVMVDVTKRAERYEALFQDQSAVMDNLNVRLRNEVGVDLDTEMAELTVLQNSYAASARVIDIVNQMFDSLEATVR</sequence>
<dbReference type="InterPro" id="IPR010930">
    <property type="entry name" value="Flg_bb/hook_C_dom"/>
</dbReference>
<dbReference type="GO" id="GO:0009424">
    <property type="term" value="C:bacterial-type flagellum hook"/>
    <property type="evidence" value="ECO:0007669"/>
    <property type="project" value="InterPro"/>
</dbReference>
<feature type="domain" description="Flagellar basal-body/hook protein C-terminal" evidence="7">
    <location>
        <begin position="643"/>
        <end position="677"/>
    </location>
</feature>
<dbReference type="PANTHER" id="PTHR30033">
    <property type="entry name" value="FLAGELLAR HOOK-ASSOCIATED PROTEIN 1"/>
    <property type="match status" value="1"/>
</dbReference>
<evidence type="ECO:0000256" key="6">
    <source>
        <dbReference type="ARBA" id="ARBA00023143"/>
    </source>
</evidence>
<dbReference type="EMBL" id="QRDW01000002">
    <property type="protein sequence ID" value="RED52450.1"/>
    <property type="molecule type" value="Genomic_DNA"/>
</dbReference>
<dbReference type="PANTHER" id="PTHR30033:SF2">
    <property type="entry name" value="FLAGELLAR HOOK PROTEIN"/>
    <property type="match status" value="1"/>
</dbReference>
<dbReference type="Pfam" id="PF06429">
    <property type="entry name" value="Flg_bbr_C"/>
    <property type="match status" value="1"/>
</dbReference>
<evidence type="ECO:0000256" key="5">
    <source>
        <dbReference type="ARBA" id="ARBA00022525"/>
    </source>
</evidence>
<keyword evidence="9" id="KW-0966">Cell projection</keyword>
<dbReference type="InterPro" id="IPR002371">
    <property type="entry name" value="FlgK"/>
</dbReference>
<feature type="domain" description="Flagellar hook-associated protein FlgK helical" evidence="8">
    <location>
        <begin position="86"/>
        <end position="306"/>
    </location>
</feature>
<keyword evidence="10" id="KW-1185">Reference proteome</keyword>
<keyword evidence="9" id="KW-0282">Flagellum</keyword>
<keyword evidence="9" id="KW-0969">Cilium</keyword>
<comment type="caution">
    <text evidence="9">The sequence shown here is derived from an EMBL/GenBank/DDBJ whole genome shotgun (WGS) entry which is preliminary data.</text>
</comment>
<keyword evidence="6" id="KW-0975">Bacterial flagellum</keyword>
<comment type="similarity">
    <text evidence="3">Belongs to the flagella basal body rod proteins family.</text>
</comment>
<accession>A0A3D9HSM2</accession>
<evidence type="ECO:0000256" key="2">
    <source>
        <dbReference type="ARBA" id="ARBA00004613"/>
    </source>
</evidence>
<evidence type="ECO:0000256" key="4">
    <source>
        <dbReference type="ARBA" id="ARBA00016244"/>
    </source>
</evidence>
<gene>
    <name evidence="9" type="ORF">DFP90_102471</name>
</gene>
<dbReference type="GO" id="GO:0005576">
    <property type="term" value="C:extracellular region"/>
    <property type="evidence" value="ECO:0007669"/>
    <property type="project" value="UniProtKB-SubCell"/>
</dbReference>
<organism evidence="9 10">
    <name type="scientific">Aestuariispira insulae</name>
    <dbReference type="NCBI Taxonomy" id="1461337"/>
    <lineage>
        <taxon>Bacteria</taxon>
        <taxon>Pseudomonadati</taxon>
        <taxon>Pseudomonadota</taxon>
        <taxon>Alphaproteobacteria</taxon>
        <taxon>Rhodospirillales</taxon>
        <taxon>Kiloniellaceae</taxon>
        <taxon>Aestuariispira</taxon>
    </lineage>
</organism>
<keyword evidence="5" id="KW-0964">Secreted</keyword>
<name>A0A3D9HSM2_9PROT</name>
<dbReference type="Proteomes" id="UP000256845">
    <property type="component" value="Unassembled WGS sequence"/>
</dbReference>
<dbReference type="InterPro" id="IPR053927">
    <property type="entry name" value="FlgK_helical"/>
</dbReference>
<dbReference type="OrthoDB" id="7181295at2"/>
<protein>
    <recommendedName>
        <fullName evidence="4">Flagellar hook-associated protein 1</fullName>
    </recommendedName>
</protein>
<dbReference type="RefSeq" id="WP_115935985.1">
    <property type="nucleotide sequence ID" value="NZ_QRDW01000002.1"/>
</dbReference>
<evidence type="ECO:0000259" key="8">
    <source>
        <dbReference type="Pfam" id="PF22638"/>
    </source>
</evidence>
<dbReference type="Pfam" id="PF22638">
    <property type="entry name" value="FlgK_D1"/>
    <property type="match status" value="1"/>
</dbReference>
<comment type="subcellular location">
    <subcellularLocation>
        <location evidence="1">Bacterial flagellum</location>
    </subcellularLocation>
    <subcellularLocation>
        <location evidence="2">Secreted</location>
    </subcellularLocation>
</comment>
<dbReference type="GO" id="GO:0005198">
    <property type="term" value="F:structural molecule activity"/>
    <property type="evidence" value="ECO:0007669"/>
    <property type="project" value="InterPro"/>
</dbReference>
<evidence type="ECO:0000313" key="9">
    <source>
        <dbReference type="EMBL" id="RED52450.1"/>
    </source>
</evidence>